<keyword evidence="2" id="KW-1185">Reference proteome</keyword>
<sequence>MASIGGPIQQVPPELLTEIFLRFSDIAHDISRKGESAWVLTHVCQLWREIALRTPPLWASFVYTNSTRFPLKLIRTQLALSKREPLLFRVDFACDALIPIQVLLKETIGLCVFDILMEEADRWKNVTLLIPDDALGLFVDIITTSQDEFSLLQSFSIYRQRVLFTDGITIPSSMFIAAPILSTIKLFPFIDVLFPWSQLTEIETSRLPVDVEFMIIRESPFLRKLVTTNRCGLEDLTVPNVQPVIHTALRVFGPMYTSILPHLVLPSLTQLVFDFFVDRDPPDALSDFIGRSGSFLRCLSLLIHLPSPATALPAGFEQQFVNTFSQMHVLVELRVELNFTPMLDHEQDLGPILLDALQSSPLVIPKLEKLEISARRCICSLEDIVGLVQYRWVKAVVSGGGVARLRVVDVECDGLRKMSRDDSFHCMENLRRFKKEGLEFSVVINGAPFDWESYTVGPPRFDSLEASDALDISDTDSVD</sequence>
<proteinExistence type="predicted"/>
<protein>
    <submittedName>
        <fullName evidence="1">Uncharacterized protein</fullName>
    </submittedName>
</protein>
<dbReference type="AlphaFoldDB" id="A0A284S1Q4"/>
<dbReference type="EMBL" id="FUEG01000026">
    <property type="protein sequence ID" value="SJL14938.1"/>
    <property type="molecule type" value="Genomic_DNA"/>
</dbReference>
<evidence type="ECO:0000313" key="1">
    <source>
        <dbReference type="EMBL" id="SJL14938.1"/>
    </source>
</evidence>
<dbReference type="Proteomes" id="UP000219338">
    <property type="component" value="Unassembled WGS sequence"/>
</dbReference>
<accession>A0A284S1Q4</accession>
<name>A0A284S1Q4_ARMOS</name>
<dbReference type="OrthoDB" id="2870418at2759"/>
<gene>
    <name evidence="1" type="ORF">ARMOST_18414</name>
</gene>
<organism evidence="1 2">
    <name type="scientific">Armillaria ostoyae</name>
    <name type="common">Armillaria root rot fungus</name>
    <dbReference type="NCBI Taxonomy" id="47428"/>
    <lineage>
        <taxon>Eukaryota</taxon>
        <taxon>Fungi</taxon>
        <taxon>Dikarya</taxon>
        <taxon>Basidiomycota</taxon>
        <taxon>Agaricomycotina</taxon>
        <taxon>Agaricomycetes</taxon>
        <taxon>Agaricomycetidae</taxon>
        <taxon>Agaricales</taxon>
        <taxon>Marasmiineae</taxon>
        <taxon>Physalacriaceae</taxon>
        <taxon>Armillaria</taxon>
    </lineage>
</organism>
<evidence type="ECO:0000313" key="2">
    <source>
        <dbReference type="Proteomes" id="UP000219338"/>
    </source>
</evidence>
<reference evidence="2" key="1">
    <citation type="journal article" date="2017" name="Nat. Ecol. Evol.">
        <title>Genome expansion and lineage-specific genetic innovations in the forest pathogenic fungi Armillaria.</title>
        <authorList>
            <person name="Sipos G."/>
            <person name="Prasanna A.N."/>
            <person name="Walter M.C."/>
            <person name="O'Connor E."/>
            <person name="Balint B."/>
            <person name="Krizsan K."/>
            <person name="Kiss B."/>
            <person name="Hess J."/>
            <person name="Varga T."/>
            <person name="Slot J."/>
            <person name="Riley R."/>
            <person name="Boka B."/>
            <person name="Rigling D."/>
            <person name="Barry K."/>
            <person name="Lee J."/>
            <person name="Mihaltcheva S."/>
            <person name="LaButti K."/>
            <person name="Lipzen A."/>
            <person name="Waldron R."/>
            <person name="Moloney N.M."/>
            <person name="Sperisen C."/>
            <person name="Kredics L."/>
            <person name="Vagvoelgyi C."/>
            <person name="Patrignani A."/>
            <person name="Fitzpatrick D."/>
            <person name="Nagy I."/>
            <person name="Doyle S."/>
            <person name="Anderson J.B."/>
            <person name="Grigoriev I.V."/>
            <person name="Gueldener U."/>
            <person name="Muensterkoetter M."/>
            <person name="Nagy L.G."/>
        </authorList>
    </citation>
    <scope>NUCLEOTIDE SEQUENCE [LARGE SCALE GENOMIC DNA]</scope>
    <source>
        <strain evidence="2">C18/9</strain>
    </source>
</reference>
<dbReference type="OMA" id="FSDIAHD"/>